<dbReference type="PANTHER" id="PTHR13008">
    <property type="entry name" value="MAP-KINASE ACTIVATING DEATH DOMAIN PROTEIN MADD /DENN/AEX-3 C.ELEGANS"/>
    <property type="match status" value="1"/>
</dbReference>
<dbReference type="InterPro" id="IPR039980">
    <property type="entry name" value="MADD"/>
</dbReference>
<accession>A0ABD2QIG3</accession>
<dbReference type="Proteomes" id="UP001626550">
    <property type="component" value="Unassembled WGS sequence"/>
</dbReference>
<evidence type="ECO:0000259" key="1">
    <source>
        <dbReference type="Pfam" id="PF25328"/>
    </source>
</evidence>
<evidence type="ECO:0000313" key="2">
    <source>
        <dbReference type="EMBL" id="KAL3319320.1"/>
    </source>
</evidence>
<name>A0ABD2QIG3_9PLAT</name>
<gene>
    <name evidence="2" type="ORF">Ciccas_002023</name>
</gene>
<evidence type="ECO:0000313" key="3">
    <source>
        <dbReference type="Proteomes" id="UP001626550"/>
    </source>
</evidence>
<comment type="caution">
    <text evidence="2">The sequence shown here is derived from an EMBL/GenBank/DDBJ whole genome shotgun (WGS) entry which is preliminary data.</text>
</comment>
<dbReference type="AlphaFoldDB" id="A0ABD2QIG3"/>
<feature type="non-terminal residue" evidence="2">
    <location>
        <position position="1"/>
    </location>
</feature>
<dbReference type="InterPro" id="IPR057469">
    <property type="entry name" value="PH_MADD"/>
</dbReference>
<proteinExistence type="predicted"/>
<reference evidence="2 3" key="1">
    <citation type="submission" date="2024-11" db="EMBL/GenBank/DDBJ databases">
        <title>Adaptive evolution of stress response genes in parasites aligns with host niche diversity.</title>
        <authorList>
            <person name="Hahn C."/>
            <person name="Resl P."/>
        </authorList>
    </citation>
    <scope>NUCLEOTIDE SEQUENCE [LARGE SCALE GENOMIC DNA]</scope>
    <source>
        <strain evidence="2">EGGRZ-B1_66</strain>
        <tissue evidence="2">Body</tissue>
    </source>
</reference>
<dbReference type="PANTHER" id="PTHR13008:SF7">
    <property type="entry name" value="MAP KINASE-ACTIVATING DEATH DOMAIN PROTEIN"/>
    <property type="match status" value="1"/>
</dbReference>
<sequence>CMEIYEKIKESMELASARLHRVPLGCEFGSELHVIDLSTNISGTLRVCTDGFKFQFGTQKTFVDLVHIKRCFMRSREIFVMEALGIFSFYAFIHDTRLDPQTKRVTMRSFKTDFNLIIARTMWRIILNRTFAKSAHVDRCYSAYFSPDCRMWMSNKHPLDEFLLHVIEEL</sequence>
<protein>
    <recommendedName>
        <fullName evidence="1">MAP kinase-activating death domain-containing protein</fullName>
    </recommendedName>
</protein>
<feature type="domain" description="MAP kinase-activating death" evidence="1">
    <location>
        <begin position="26"/>
        <end position="84"/>
    </location>
</feature>
<dbReference type="Pfam" id="PF25328">
    <property type="entry name" value="PH_MADD"/>
    <property type="match status" value="1"/>
</dbReference>
<organism evidence="2 3">
    <name type="scientific">Cichlidogyrus casuarinus</name>
    <dbReference type="NCBI Taxonomy" id="1844966"/>
    <lineage>
        <taxon>Eukaryota</taxon>
        <taxon>Metazoa</taxon>
        <taxon>Spiralia</taxon>
        <taxon>Lophotrochozoa</taxon>
        <taxon>Platyhelminthes</taxon>
        <taxon>Monogenea</taxon>
        <taxon>Monopisthocotylea</taxon>
        <taxon>Dactylogyridea</taxon>
        <taxon>Ancyrocephalidae</taxon>
        <taxon>Cichlidogyrus</taxon>
    </lineage>
</organism>
<keyword evidence="3" id="KW-1185">Reference proteome</keyword>
<dbReference type="EMBL" id="JBJKFK010000147">
    <property type="protein sequence ID" value="KAL3319320.1"/>
    <property type="molecule type" value="Genomic_DNA"/>
</dbReference>